<dbReference type="KEGG" id="pms:KNP414_07135"/>
<protein>
    <recommendedName>
        <fullName evidence="4">EspG family protein</fullName>
    </recommendedName>
</protein>
<dbReference type="PATRIC" id="fig|1036673.3.peg.6653"/>
<evidence type="ECO:0008006" key="4">
    <source>
        <dbReference type="Google" id="ProtNLM"/>
    </source>
</evidence>
<gene>
    <name evidence="2" type="ordered locus">KNP414_07135</name>
</gene>
<dbReference type="HOGENOM" id="CLU_993378_0_0_9"/>
<organism evidence="2 3">
    <name type="scientific">Paenibacillus mucilaginosus (strain KNP414)</name>
    <dbReference type="NCBI Taxonomy" id="1036673"/>
    <lineage>
        <taxon>Bacteria</taxon>
        <taxon>Bacillati</taxon>
        <taxon>Bacillota</taxon>
        <taxon>Bacilli</taxon>
        <taxon>Bacillales</taxon>
        <taxon>Paenibacillaceae</taxon>
        <taxon>Paenibacillus</taxon>
    </lineage>
</organism>
<sequence length="298" mass="32682">MILEEMEDTYRYALSREGLFFLSELLGCGQPLGWQDPFQGFLAAEIEERWIHSRKELIDHGLLSDGPSGSIEVDPLAGACVAVCGSGHALHIRKAQKGRAVYEGWLHLTPALVVERCESDEQPGRLQLSPIANLELALGEVERIFPAASRGQGKEAVSFVMTSDVWRQLEQLGQEKASPGPVCEMLAGQGCSEHWAASLADAWLYPEERIEAAVLTREGRVVRSRRLVCLRGAAAAWLLTEQNSGTWQVCTYDGEQVRRFLDGIAEQVQQQDEEAEGGTDHGTNYDPARAAGGDLPPV</sequence>
<name>F8FM19_PAEMK</name>
<evidence type="ECO:0000313" key="3">
    <source>
        <dbReference type="Proteomes" id="UP000006620"/>
    </source>
</evidence>
<dbReference type="EMBL" id="CP002869">
    <property type="protein sequence ID" value="AEI45645.1"/>
    <property type="molecule type" value="Genomic_DNA"/>
</dbReference>
<feature type="region of interest" description="Disordered" evidence="1">
    <location>
        <begin position="270"/>
        <end position="298"/>
    </location>
</feature>
<dbReference type="AlphaFoldDB" id="F8FM19"/>
<accession>F8FM19</accession>
<reference evidence="3" key="1">
    <citation type="submission" date="2011-06" db="EMBL/GenBank/DDBJ databases">
        <title>Complete genome sequence of Paenibacillus mucilaginosus KNP414.</title>
        <authorList>
            <person name="Wang J."/>
            <person name="Hu S."/>
            <person name="Hu X."/>
            <person name="Zhang B."/>
            <person name="Dong D."/>
            <person name="Zhang S."/>
            <person name="Zhao K."/>
            <person name="Wu D."/>
        </authorList>
    </citation>
    <scope>NUCLEOTIDE SEQUENCE [LARGE SCALE GENOMIC DNA]</scope>
    <source>
        <strain evidence="3">KNP414</strain>
    </source>
</reference>
<reference evidence="2 3" key="2">
    <citation type="journal article" date="2013" name="Genome Announc.">
        <title>Genome Sequence of Growth-Improving Paenibacillus mucilaginosus Strain KNP414.</title>
        <authorList>
            <person name="Lu J.J."/>
            <person name="Wang J.F."/>
            <person name="Hu X.F."/>
        </authorList>
    </citation>
    <scope>NUCLEOTIDE SEQUENCE [LARGE SCALE GENOMIC DNA]</scope>
    <source>
        <strain evidence="2 3">KNP414</strain>
    </source>
</reference>
<evidence type="ECO:0000256" key="1">
    <source>
        <dbReference type="SAM" id="MobiDB-lite"/>
    </source>
</evidence>
<evidence type="ECO:0000313" key="2">
    <source>
        <dbReference type="EMBL" id="AEI45645.1"/>
    </source>
</evidence>
<proteinExistence type="predicted"/>
<dbReference type="Proteomes" id="UP000006620">
    <property type="component" value="Chromosome"/>
</dbReference>